<dbReference type="Pfam" id="PF01814">
    <property type="entry name" value="Hemerythrin"/>
    <property type="match status" value="1"/>
</dbReference>
<evidence type="ECO:0000313" key="2">
    <source>
        <dbReference type="EMBL" id="TGA86866.1"/>
    </source>
</evidence>
<reference evidence="2 3" key="1">
    <citation type="submission" date="2019-03" db="EMBL/GenBank/DDBJ databases">
        <authorList>
            <person name="Gonzalez-Pimentel J.L."/>
        </authorList>
    </citation>
    <scope>NUCLEOTIDE SEQUENCE [LARGE SCALE GENOMIC DNA]</scope>
    <source>
        <strain evidence="2 3">JCM 31289</strain>
    </source>
</reference>
<accession>A0A4Z0FXB5</accession>
<dbReference type="Gene3D" id="1.20.120.520">
    <property type="entry name" value="nmb1532 protein domain like"/>
    <property type="match status" value="1"/>
</dbReference>
<dbReference type="CDD" id="cd12108">
    <property type="entry name" value="Hr-like"/>
    <property type="match status" value="1"/>
</dbReference>
<dbReference type="InterPro" id="IPR012312">
    <property type="entry name" value="Hemerythrin-like"/>
</dbReference>
<feature type="domain" description="Hemerythrin-like" evidence="1">
    <location>
        <begin position="13"/>
        <end position="136"/>
    </location>
</feature>
<proteinExistence type="predicted"/>
<comment type="caution">
    <text evidence="2">The sequence shown here is derived from an EMBL/GenBank/DDBJ whole genome shotgun (WGS) entry which is preliminary data.</text>
</comment>
<evidence type="ECO:0000313" key="3">
    <source>
        <dbReference type="Proteomes" id="UP000297948"/>
    </source>
</evidence>
<keyword evidence="3" id="KW-1185">Reference proteome</keyword>
<evidence type="ECO:0000259" key="1">
    <source>
        <dbReference type="Pfam" id="PF01814"/>
    </source>
</evidence>
<dbReference type="OrthoDB" id="5197650at2"/>
<organism evidence="2 3">
    <name type="scientific">Streptomyces palmae</name>
    <dbReference type="NCBI Taxonomy" id="1701085"/>
    <lineage>
        <taxon>Bacteria</taxon>
        <taxon>Bacillati</taxon>
        <taxon>Actinomycetota</taxon>
        <taxon>Actinomycetes</taxon>
        <taxon>Kitasatosporales</taxon>
        <taxon>Streptomycetaceae</taxon>
        <taxon>Streptomyces</taxon>
    </lineage>
</organism>
<dbReference type="RefSeq" id="WP_135342305.1">
    <property type="nucleotide sequence ID" value="NZ_JBHLTX010000014.1"/>
</dbReference>
<dbReference type="AlphaFoldDB" id="A0A4Z0FXB5"/>
<dbReference type="Proteomes" id="UP000297948">
    <property type="component" value="Unassembled WGS sequence"/>
</dbReference>
<sequence length="208" mass="23161">MAVAQQAPINFAVMYATHDAFRRDLQRLAAAVADGRAGTPHVRDGWENFTFQLHLHHTVEDSDLWPRVARAVAGRPADQKLLREMEAEHAQLGPVLAAVDDGMTRGAADLPARVAELAQVLGDHMTHEENEALPLIQDVLTPKDWDAFRGAMARKQGPKGAAVYFPWITDGQNATERKAFLDTMPAPVKILNRLFWESSYRKRGMWGS</sequence>
<gene>
    <name evidence="2" type="ORF">E4099_30275</name>
</gene>
<protein>
    <submittedName>
        <fullName evidence="2">Hemerythrin domain-containing protein</fullName>
    </submittedName>
</protein>
<name>A0A4Z0FXB5_9ACTN</name>
<dbReference type="EMBL" id="SRID01000520">
    <property type="protein sequence ID" value="TGA86866.1"/>
    <property type="molecule type" value="Genomic_DNA"/>
</dbReference>